<accession>A0A9W7FL77</accession>
<dbReference type="GO" id="GO:0016020">
    <property type="term" value="C:membrane"/>
    <property type="evidence" value="ECO:0007669"/>
    <property type="project" value="UniProtKB-SubCell"/>
</dbReference>
<evidence type="ECO:0000256" key="3">
    <source>
        <dbReference type="ARBA" id="ARBA00022837"/>
    </source>
</evidence>
<feature type="compositionally biased region" description="Basic and acidic residues" evidence="8">
    <location>
        <begin position="196"/>
        <end position="228"/>
    </location>
</feature>
<feature type="region of interest" description="Disordered" evidence="8">
    <location>
        <begin position="1"/>
        <end position="41"/>
    </location>
</feature>
<evidence type="ECO:0000256" key="1">
    <source>
        <dbReference type="ARBA" id="ARBA00004606"/>
    </source>
</evidence>
<dbReference type="GO" id="GO:0035269">
    <property type="term" value="P:protein O-linked glycosylation via mannose"/>
    <property type="evidence" value="ECO:0007669"/>
    <property type="project" value="TreeGrafter"/>
</dbReference>
<dbReference type="PANTHER" id="PTHR12270:SF52">
    <property type="entry name" value="GLYCOSYLTRANSFERASE-LIKE PROTEIN GNT13-RELATED"/>
    <property type="match status" value="1"/>
</dbReference>
<dbReference type="CDD" id="cd00051">
    <property type="entry name" value="EFh"/>
    <property type="match status" value="1"/>
</dbReference>
<dbReference type="InterPro" id="IPR051292">
    <property type="entry name" value="Xyl/GlcA_transferase"/>
</dbReference>
<dbReference type="Proteomes" id="UP001165160">
    <property type="component" value="Unassembled WGS sequence"/>
</dbReference>
<dbReference type="EMBL" id="BRXX01000488">
    <property type="protein sequence ID" value="GMI14080.1"/>
    <property type="molecule type" value="Genomic_DNA"/>
</dbReference>
<keyword evidence="2" id="KW-0812">Transmembrane</keyword>
<feature type="region of interest" description="Disordered" evidence="8">
    <location>
        <begin position="656"/>
        <end position="675"/>
    </location>
</feature>
<dbReference type="AlphaFoldDB" id="A0A9W7FL77"/>
<dbReference type="Pfam" id="PF13896">
    <property type="entry name" value="Glyco_transf_49"/>
    <property type="match status" value="2"/>
</dbReference>
<evidence type="ECO:0000256" key="7">
    <source>
        <dbReference type="ARBA" id="ARBA00023180"/>
    </source>
</evidence>
<dbReference type="InterPro" id="IPR011992">
    <property type="entry name" value="EF-hand-dom_pair"/>
</dbReference>
<comment type="subcellular location">
    <subcellularLocation>
        <location evidence="1">Membrane</location>
        <topology evidence="1">Single-pass type II membrane protein</topology>
    </subcellularLocation>
</comment>
<reference evidence="11" key="1">
    <citation type="journal article" date="2023" name="Commun. Biol.">
        <title>Genome analysis of Parmales, the sister group of diatoms, reveals the evolutionary specialization of diatoms from phago-mixotrophs to photoautotrophs.</title>
        <authorList>
            <person name="Ban H."/>
            <person name="Sato S."/>
            <person name="Yoshikawa S."/>
            <person name="Yamada K."/>
            <person name="Nakamura Y."/>
            <person name="Ichinomiya M."/>
            <person name="Sato N."/>
            <person name="Blanc-Mathieu R."/>
            <person name="Endo H."/>
            <person name="Kuwata A."/>
            <person name="Ogata H."/>
        </authorList>
    </citation>
    <scope>NUCLEOTIDE SEQUENCE [LARGE SCALE GENOMIC DNA]</scope>
    <source>
        <strain evidence="11">NIES 3699</strain>
    </source>
</reference>
<evidence type="ECO:0000256" key="4">
    <source>
        <dbReference type="ARBA" id="ARBA00022968"/>
    </source>
</evidence>
<dbReference type="InterPro" id="IPR018247">
    <property type="entry name" value="EF_Hand_1_Ca_BS"/>
</dbReference>
<keyword evidence="5" id="KW-1133">Transmembrane helix</keyword>
<keyword evidence="6" id="KW-0472">Membrane</keyword>
<name>A0A9W7FL77_9STRA</name>
<keyword evidence="7" id="KW-0325">Glycoprotein</keyword>
<proteinExistence type="predicted"/>
<dbReference type="GO" id="GO:0005509">
    <property type="term" value="F:calcium ion binding"/>
    <property type="evidence" value="ECO:0007669"/>
    <property type="project" value="InterPro"/>
</dbReference>
<evidence type="ECO:0000313" key="10">
    <source>
        <dbReference type="EMBL" id="GMI14080.1"/>
    </source>
</evidence>
<dbReference type="Pfam" id="PF13202">
    <property type="entry name" value="EF-hand_5"/>
    <property type="match status" value="1"/>
</dbReference>
<evidence type="ECO:0000256" key="8">
    <source>
        <dbReference type="SAM" id="MobiDB-lite"/>
    </source>
</evidence>
<dbReference type="PROSITE" id="PS00018">
    <property type="entry name" value="EF_HAND_1"/>
    <property type="match status" value="1"/>
</dbReference>
<keyword evidence="3" id="KW-0106">Calcium</keyword>
<feature type="domain" description="EF-hand" evidence="9">
    <location>
        <begin position="105"/>
        <end position="140"/>
    </location>
</feature>
<evidence type="ECO:0000313" key="11">
    <source>
        <dbReference type="Proteomes" id="UP001165160"/>
    </source>
</evidence>
<feature type="region of interest" description="Disordered" evidence="8">
    <location>
        <begin position="196"/>
        <end position="232"/>
    </location>
</feature>
<evidence type="ECO:0000256" key="2">
    <source>
        <dbReference type="ARBA" id="ARBA00022692"/>
    </source>
</evidence>
<dbReference type="GO" id="GO:0042285">
    <property type="term" value="F:xylosyltransferase activity"/>
    <property type="evidence" value="ECO:0007669"/>
    <property type="project" value="TreeGrafter"/>
</dbReference>
<feature type="compositionally biased region" description="Acidic residues" evidence="8">
    <location>
        <begin position="263"/>
        <end position="282"/>
    </location>
</feature>
<feature type="compositionally biased region" description="Pro residues" evidence="8">
    <location>
        <begin position="12"/>
        <end position="21"/>
    </location>
</feature>
<gene>
    <name evidence="10" type="ORF">TrVE_jg2958</name>
</gene>
<dbReference type="Gene3D" id="1.10.238.10">
    <property type="entry name" value="EF-hand"/>
    <property type="match status" value="1"/>
</dbReference>
<dbReference type="PROSITE" id="PS50222">
    <property type="entry name" value="EF_HAND_2"/>
    <property type="match status" value="1"/>
</dbReference>
<dbReference type="PANTHER" id="PTHR12270">
    <property type="entry name" value="GLYCOSYLTRANSFERASE-RELATED"/>
    <property type="match status" value="1"/>
</dbReference>
<dbReference type="InterPro" id="IPR002048">
    <property type="entry name" value="EF_hand_dom"/>
</dbReference>
<evidence type="ECO:0000256" key="5">
    <source>
        <dbReference type="ARBA" id="ARBA00022989"/>
    </source>
</evidence>
<feature type="compositionally biased region" description="Gly residues" evidence="8">
    <location>
        <begin position="250"/>
        <end position="262"/>
    </location>
</feature>
<feature type="region of interest" description="Disordered" evidence="8">
    <location>
        <begin position="250"/>
        <end position="300"/>
    </location>
</feature>
<keyword evidence="11" id="KW-1185">Reference proteome</keyword>
<dbReference type="SUPFAM" id="SSF47473">
    <property type="entry name" value="EF-hand"/>
    <property type="match status" value="1"/>
</dbReference>
<protein>
    <recommendedName>
        <fullName evidence="9">EF-hand domain-containing protein</fullName>
    </recommendedName>
</protein>
<organism evidence="10 11">
    <name type="scientific">Triparma verrucosa</name>
    <dbReference type="NCBI Taxonomy" id="1606542"/>
    <lineage>
        <taxon>Eukaryota</taxon>
        <taxon>Sar</taxon>
        <taxon>Stramenopiles</taxon>
        <taxon>Ochrophyta</taxon>
        <taxon>Bolidophyceae</taxon>
        <taxon>Parmales</taxon>
        <taxon>Triparmaceae</taxon>
        <taxon>Triparma</taxon>
    </lineage>
</organism>
<keyword evidence="4" id="KW-0735">Signal-anchor</keyword>
<evidence type="ECO:0000256" key="6">
    <source>
        <dbReference type="ARBA" id="ARBA00023136"/>
    </source>
</evidence>
<sequence>MGGGASKGETPEPLPQVPQAPPATFDFAQGGQQGLVQPNPNAPPVKVQVVVPGGFPPGSTFPAQYGGTMFNVTVPPNTLKGAVMNVTVPFEQAQPTYMQVGGQMVDINLVISQFTNIDANGDGKLSLDEFRRGQQNVLGQMYNDQMCCMMFQSLDSNQDGGLDLREYLIGNGVERQAAKAVMDSWRAQRKAVKEQIASERARQKAEREQAKAERELERERARNDRLEYGRGGGFGGGGFGRNNYRTGGGGNVGGGGGGGEVGEYGEEVEEGGEGEEGEEGEEVGMYGAAPQDLPDGGPSFGGDAPKVLAGGFAKHKKADMVVKKIPAKKLQREILDAFKQRFRNSLQFPTPDARVVSLASLQSKKARDPEDITIVTQCSIDRAERLKAMCKSWDGAISCAVHVPAGRDGGFESILKTLLGLHKYVEQECACKLDLQLRQEHVVGDGLYPINALRNVALDAARTERVLLLDVDFEVSAGGNESLKRSARGVRAGAGVALVVPAFELSYGHLGRAAALLSSPKSELEKCEGITGFHIGHFPRGHRATKFQTFFGASEDYEVEYEDCYEPYVVVEKATVPRYDERFRGYGLNKVSQIMALSLTHKFVVSHECFVVSPEMEKSESWKKMYGKVGGVKDPLLAVKVQVLFDHFRSETKVKGGRKKVKADEKKKEKKGGGRRGLGKDLVFDFGEPIEAQVIGPKTTAWLAKALTVVVGAGIVAGWAWREQQEEGFGVGIY</sequence>
<dbReference type="GO" id="GO:0015020">
    <property type="term" value="F:glucuronosyltransferase activity"/>
    <property type="evidence" value="ECO:0007669"/>
    <property type="project" value="TreeGrafter"/>
</dbReference>
<comment type="caution">
    <text evidence="10">The sequence shown here is derived from an EMBL/GenBank/DDBJ whole genome shotgun (WGS) entry which is preliminary data.</text>
</comment>
<evidence type="ECO:0000259" key="9">
    <source>
        <dbReference type="PROSITE" id="PS50222"/>
    </source>
</evidence>